<evidence type="ECO:0000313" key="3">
    <source>
        <dbReference type="EMBL" id="MBA8956854.1"/>
    </source>
</evidence>
<evidence type="ECO:0000313" key="4">
    <source>
        <dbReference type="Proteomes" id="UP000572680"/>
    </source>
</evidence>
<protein>
    <submittedName>
        <fullName evidence="3">MYXO-CTERM domain-containing protein</fullName>
    </submittedName>
</protein>
<keyword evidence="2" id="KW-0472">Membrane</keyword>
<reference evidence="3 4" key="1">
    <citation type="submission" date="2020-08" db="EMBL/GenBank/DDBJ databases">
        <title>Genomic Encyclopedia of Type Strains, Phase IV (KMG-IV): sequencing the most valuable type-strain genomes for metagenomic binning, comparative biology and taxonomic classification.</title>
        <authorList>
            <person name="Goeker M."/>
        </authorList>
    </citation>
    <scope>NUCLEOTIDE SEQUENCE [LARGE SCALE GENOMIC DNA]</scope>
    <source>
        <strain evidence="3 4">DSM 44197</strain>
    </source>
</reference>
<feature type="transmembrane region" description="Helical" evidence="2">
    <location>
        <begin position="151"/>
        <end position="171"/>
    </location>
</feature>
<keyword evidence="2" id="KW-1133">Transmembrane helix</keyword>
<dbReference type="RefSeq" id="WP_182848730.1">
    <property type="nucleotide sequence ID" value="NZ_BAAALP010000054.1"/>
</dbReference>
<accession>A0A7W3LYS5</accession>
<proteinExistence type="predicted"/>
<name>A0A7W3LYS5_ACTNM</name>
<feature type="region of interest" description="Disordered" evidence="1">
    <location>
        <begin position="185"/>
        <end position="229"/>
    </location>
</feature>
<keyword evidence="2" id="KW-0812">Transmembrane</keyword>
<evidence type="ECO:0000256" key="2">
    <source>
        <dbReference type="SAM" id="Phobius"/>
    </source>
</evidence>
<organism evidence="3 4">
    <name type="scientific">Actinomadura namibiensis</name>
    <dbReference type="NCBI Taxonomy" id="182080"/>
    <lineage>
        <taxon>Bacteria</taxon>
        <taxon>Bacillati</taxon>
        <taxon>Actinomycetota</taxon>
        <taxon>Actinomycetes</taxon>
        <taxon>Streptosporangiales</taxon>
        <taxon>Thermomonosporaceae</taxon>
        <taxon>Actinomadura</taxon>
    </lineage>
</organism>
<comment type="caution">
    <text evidence="3">The sequence shown here is derived from an EMBL/GenBank/DDBJ whole genome shotgun (WGS) entry which is preliminary data.</text>
</comment>
<gene>
    <name evidence="3" type="ORF">HNR61_008544</name>
</gene>
<sequence length="229" mass="23329">MLSAALAGLAAAQAVLAGLALRRRDPLLAAVGAGIAYDSAVIGLGASLGEGEALRALSVGRFVGHAVLTPLLVVWAARLGFPRRVRRAAWGVAAALVVHGLVTEVAGLRLEPRHYADTLRLAPAESGPPIPALVALAVVGAAAWRTRRRALLAATAVTFAASGAAVAVPPLGNLGEAVLLAATALTRRPARRPTADRHGRPPGGPPDRHGGRRRSGARPAPGGRGRRSR</sequence>
<feature type="transmembrane region" description="Helical" evidence="2">
    <location>
        <begin position="62"/>
        <end position="81"/>
    </location>
</feature>
<dbReference type="AlphaFoldDB" id="A0A7W3LYS5"/>
<dbReference type="Proteomes" id="UP000572680">
    <property type="component" value="Unassembled WGS sequence"/>
</dbReference>
<evidence type="ECO:0000256" key="1">
    <source>
        <dbReference type="SAM" id="MobiDB-lite"/>
    </source>
</evidence>
<feature type="transmembrane region" description="Helical" evidence="2">
    <location>
        <begin position="128"/>
        <end position="144"/>
    </location>
</feature>
<keyword evidence="4" id="KW-1185">Reference proteome</keyword>
<dbReference type="EMBL" id="JACJIA010000018">
    <property type="protein sequence ID" value="MBA8956854.1"/>
    <property type="molecule type" value="Genomic_DNA"/>
</dbReference>
<feature type="transmembrane region" description="Helical" evidence="2">
    <location>
        <begin position="88"/>
        <end position="108"/>
    </location>
</feature>